<proteinExistence type="predicted"/>
<dbReference type="Proteomes" id="UP001430356">
    <property type="component" value="Unassembled WGS sequence"/>
</dbReference>
<sequence>MWTFAPQSPPPPVLFEARWSTPASVCLSLSRPPSSTLAPIQERLSFCGGCREWRRRRREVFTPAPVLAEVPDGCGPLLLLEFMDQPPARRKNKKKENEWRGERAGGGGGGGGGQRERETEVASGEPPDECDADLLCNLARCCTADEPVVVLLLGVGLSVCLFLCFTLRCRCRDQSSFFFFRTRAIPRLYRWTAKWRSFGSVSHAVMFPSGPPDVTLSQFCSLSLSQPPPLTRAPSLTRICTHAHISQHGMDRWMPHALSRIIILSTLPWPSACISDTPHRVATSLPPPSAPRDTLSPNRCRLLLTVCSVSRLRVAHFRPSSSTALFSPSLRRLCVCLCVCVCVCVCTCTVRSCVHFRCQAVFLFSCPLSVSLPLFLHFASALYRTSPSSSFHPHTPPPPRVLCGWCYLYCVCARVRGSPFLEFEGCTNTCLLLLLLLLCYCCLVAAAHRFHSPLSPLPLRSPLATIKAKKKRDKVAHRRTTGRGLQLLKTVEVLLLLQSPRTSSLLSAQTTTRTHLSGCRSLALSLSLVRPQRDVRRREATCVCVCGCVGKRQ</sequence>
<keyword evidence="2" id="KW-0812">Transmembrane</keyword>
<gene>
    <name evidence="3" type="ORF">NESM_000189900</name>
</gene>
<keyword evidence="2" id="KW-0472">Membrane</keyword>
<comment type="caution">
    <text evidence="3">The sequence shown here is derived from an EMBL/GenBank/DDBJ whole genome shotgun (WGS) entry which is preliminary data.</text>
</comment>
<keyword evidence="2" id="KW-1133">Transmembrane helix</keyword>
<dbReference type="EMBL" id="JAECZO010000013">
    <property type="protein sequence ID" value="KAK7201281.1"/>
    <property type="molecule type" value="Genomic_DNA"/>
</dbReference>
<evidence type="ECO:0000256" key="1">
    <source>
        <dbReference type="SAM" id="MobiDB-lite"/>
    </source>
</evidence>
<evidence type="ECO:0000256" key="2">
    <source>
        <dbReference type="SAM" id="Phobius"/>
    </source>
</evidence>
<evidence type="ECO:0000313" key="4">
    <source>
        <dbReference type="Proteomes" id="UP001430356"/>
    </source>
</evidence>
<feature type="transmembrane region" description="Helical" evidence="2">
    <location>
        <begin position="148"/>
        <end position="167"/>
    </location>
</feature>
<name>A0AAW0F7F7_9TRYP</name>
<reference evidence="3 4" key="1">
    <citation type="journal article" date="2021" name="MBio">
        <title>A New Model Trypanosomatid, Novymonas esmeraldas: Genomic Perception of Its 'Candidatus Pandoraea novymonadis' Endosymbiont.</title>
        <authorList>
            <person name="Zakharova A."/>
            <person name="Saura A."/>
            <person name="Butenko A."/>
            <person name="Podesvova L."/>
            <person name="Warmusova S."/>
            <person name="Kostygov A.Y."/>
            <person name="Nenarokova A."/>
            <person name="Lukes J."/>
            <person name="Opperdoes F.R."/>
            <person name="Yurchenko V."/>
        </authorList>
    </citation>
    <scope>NUCLEOTIDE SEQUENCE [LARGE SCALE GENOMIC DNA]</scope>
    <source>
        <strain evidence="3 4">E262AT.01</strain>
    </source>
</reference>
<organism evidence="3 4">
    <name type="scientific">Novymonas esmeraldas</name>
    <dbReference type="NCBI Taxonomy" id="1808958"/>
    <lineage>
        <taxon>Eukaryota</taxon>
        <taxon>Discoba</taxon>
        <taxon>Euglenozoa</taxon>
        <taxon>Kinetoplastea</taxon>
        <taxon>Metakinetoplastina</taxon>
        <taxon>Trypanosomatida</taxon>
        <taxon>Trypanosomatidae</taxon>
        <taxon>Novymonas</taxon>
    </lineage>
</organism>
<feature type="transmembrane region" description="Helical" evidence="2">
    <location>
        <begin position="361"/>
        <end position="383"/>
    </location>
</feature>
<protein>
    <submittedName>
        <fullName evidence="3">Uncharacterized protein</fullName>
    </submittedName>
</protein>
<dbReference type="AlphaFoldDB" id="A0AAW0F7F7"/>
<feature type="region of interest" description="Disordered" evidence="1">
    <location>
        <begin position="88"/>
        <end position="127"/>
    </location>
</feature>
<accession>A0AAW0F7F7</accession>
<feature type="compositionally biased region" description="Gly residues" evidence="1">
    <location>
        <begin position="104"/>
        <end position="113"/>
    </location>
</feature>
<evidence type="ECO:0000313" key="3">
    <source>
        <dbReference type="EMBL" id="KAK7201281.1"/>
    </source>
</evidence>
<keyword evidence="4" id="KW-1185">Reference proteome</keyword>
<feature type="transmembrane region" description="Helical" evidence="2">
    <location>
        <begin position="431"/>
        <end position="450"/>
    </location>
</feature>